<dbReference type="EMBL" id="JAPCWZ010000003">
    <property type="protein sequence ID" value="KAK8872475.1"/>
    <property type="molecule type" value="Genomic_DNA"/>
</dbReference>
<name>A0ABR2J4B8_9PEZI</name>
<keyword evidence="2" id="KW-1185">Reference proteome</keyword>
<reference evidence="1 2" key="1">
    <citation type="journal article" date="2024" name="IMA Fungus">
        <title>Apiospora arundinis, a panoply of carbohydrate-active enzymes and secondary metabolites.</title>
        <authorList>
            <person name="Sorensen T."/>
            <person name="Petersen C."/>
            <person name="Muurmann A.T."/>
            <person name="Christiansen J.V."/>
            <person name="Brundto M.L."/>
            <person name="Overgaard C.K."/>
            <person name="Boysen A.T."/>
            <person name="Wollenberg R.D."/>
            <person name="Larsen T.O."/>
            <person name="Sorensen J.L."/>
            <person name="Nielsen K.L."/>
            <person name="Sondergaard T.E."/>
        </authorList>
    </citation>
    <scope>NUCLEOTIDE SEQUENCE [LARGE SCALE GENOMIC DNA]</scope>
    <source>
        <strain evidence="1 2">AAU 773</strain>
    </source>
</reference>
<sequence length="76" mass="8518">MNRQGPPDGDDIVPDDSGTCPDHAGIARILFCGFKHAMHQVLAQSDLNWEHVIPLKGLMSMWALNDDFKLRESDQN</sequence>
<comment type="caution">
    <text evidence="1">The sequence shown here is derived from an EMBL/GenBank/DDBJ whole genome shotgun (WGS) entry which is preliminary data.</text>
</comment>
<accession>A0ABR2J4B8</accession>
<protein>
    <submittedName>
        <fullName evidence="1">Uncharacterized protein</fullName>
    </submittedName>
</protein>
<evidence type="ECO:0000313" key="2">
    <source>
        <dbReference type="Proteomes" id="UP001390339"/>
    </source>
</evidence>
<evidence type="ECO:0000313" key="1">
    <source>
        <dbReference type="EMBL" id="KAK8872475.1"/>
    </source>
</evidence>
<proteinExistence type="predicted"/>
<dbReference type="Proteomes" id="UP001390339">
    <property type="component" value="Unassembled WGS sequence"/>
</dbReference>
<organism evidence="1 2">
    <name type="scientific">Apiospora arundinis</name>
    <dbReference type="NCBI Taxonomy" id="335852"/>
    <lineage>
        <taxon>Eukaryota</taxon>
        <taxon>Fungi</taxon>
        <taxon>Dikarya</taxon>
        <taxon>Ascomycota</taxon>
        <taxon>Pezizomycotina</taxon>
        <taxon>Sordariomycetes</taxon>
        <taxon>Xylariomycetidae</taxon>
        <taxon>Amphisphaeriales</taxon>
        <taxon>Apiosporaceae</taxon>
        <taxon>Apiospora</taxon>
    </lineage>
</organism>
<gene>
    <name evidence="1" type="ORF">PGQ11_002989</name>
</gene>